<organism evidence="1 2">
    <name type="scientific">Pseudomonas paracarnis</name>
    <dbReference type="NCBI Taxonomy" id="2750625"/>
    <lineage>
        <taxon>Bacteria</taxon>
        <taxon>Pseudomonadati</taxon>
        <taxon>Pseudomonadota</taxon>
        <taxon>Gammaproteobacteria</taxon>
        <taxon>Pseudomonadales</taxon>
        <taxon>Pseudomonadaceae</taxon>
        <taxon>Pseudomonas</taxon>
    </lineage>
</organism>
<sequence length="151" mass="16818">MNNTKPSESSGAAKNSKVGADYFNFMFAPPFPMVEEFWRALEFRYYESDDGVLILRGSLNEEETGRFELLTFKMPPPIKDGEHDVSRDEAGVNATFALPSLIKADSGKLNIKRFKDGDKDTIQAQFYLAFEYDSVVYDVAGLALVHATAAS</sequence>
<dbReference type="GeneID" id="99640653"/>
<evidence type="ECO:0000313" key="2">
    <source>
        <dbReference type="Proteomes" id="UP001336015"/>
    </source>
</evidence>
<dbReference type="EMBL" id="JAJGWQ010000024">
    <property type="protein sequence ID" value="MEB3786287.1"/>
    <property type="molecule type" value="Genomic_DNA"/>
</dbReference>
<dbReference type="Proteomes" id="UP001336015">
    <property type="component" value="Unassembled WGS sequence"/>
</dbReference>
<gene>
    <name evidence="1" type="ORF">LLW09_27515</name>
</gene>
<protein>
    <submittedName>
        <fullName evidence="1">Uncharacterized protein</fullName>
    </submittedName>
</protein>
<reference evidence="1 2" key="1">
    <citation type="journal article" date="2023" name="Int J Dairy Technol">
        <title>Genome based analysis of Pseudomonas paracarnis RQ057, a strain responsible for blue discoloration spoilage in processed cheese.</title>
        <authorList>
            <person name="Rodrigues Rd.S."/>
            <person name="Machado S.G."/>
            <person name="de Carvalho A.F."/>
            <person name="Nero L.A."/>
        </authorList>
    </citation>
    <scope>NUCLEOTIDE SEQUENCE [LARGE SCALE GENOMIC DNA]</scope>
    <source>
        <strain evidence="1 2">RQ057</strain>
    </source>
</reference>
<evidence type="ECO:0000313" key="1">
    <source>
        <dbReference type="EMBL" id="MEB3786287.1"/>
    </source>
</evidence>
<dbReference type="RefSeq" id="WP_019820112.1">
    <property type="nucleotide sequence ID" value="NZ_CAJFCM010000001.1"/>
</dbReference>
<accession>A0ABU6C151</accession>
<proteinExistence type="predicted"/>
<comment type="caution">
    <text evidence="1">The sequence shown here is derived from an EMBL/GenBank/DDBJ whole genome shotgun (WGS) entry which is preliminary data.</text>
</comment>
<keyword evidence="2" id="KW-1185">Reference proteome</keyword>
<name>A0ABU6C151_9PSED</name>